<evidence type="ECO:0008006" key="3">
    <source>
        <dbReference type="Google" id="ProtNLM"/>
    </source>
</evidence>
<protein>
    <recommendedName>
        <fullName evidence="3">CCHC-type domain-containing protein</fullName>
    </recommendedName>
</protein>
<dbReference type="AlphaFoldDB" id="A0A1M3SZK8"/>
<sequence>MVHWMSGPKAYGSMAVYLSKEKDVQFLLNRKIVHVRGEAAFADIFYRRERLLRCRNCQKYGHKEARCPNPTACGKCAACHPTEELRGHRVEMRSVRRGSPGYASGLR</sequence>
<reference evidence="2" key="1">
    <citation type="journal article" date="2017" name="Genome Biol.">
        <title>Comparative genomics reveals high biological diversity and specific adaptations in the industrially and medically important fungal genus Aspergillus.</title>
        <authorList>
            <person name="de Vries R.P."/>
            <person name="Riley R."/>
            <person name="Wiebenga A."/>
            <person name="Aguilar-Osorio G."/>
            <person name="Amillis S."/>
            <person name="Uchima C.A."/>
            <person name="Anderluh G."/>
            <person name="Asadollahi M."/>
            <person name="Askin M."/>
            <person name="Barry K."/>
            <person name="Battaglia E."/>
            <person name="Bayram O."/>
            <person name="Benocci T."/>
            <person name="Braus-Stromeyer S.A."/>
            <person name="Caldana C."/>
            <person name="Canovas D."/>
            <person name="Cerqueira G.C."/>
            <person name="Chen F."/>
            <person name="Chen W."/>
            <person name="Choi C."/>
            <person name="Clum A."/>
            <person name="Dos Santos R.A."/>
            <person name="Damasio A.R."/>
            <person name="Diallinas G."/>
            <person name="Emri T."/>
            <person name="Fekete E."/>
            <person name="Flipphi M."/>
            <person name="Freyberg S."/>
            <person name="Gallo A."/>
            <person name="Gournas C."/>
            <person name="Habgood R."/>
            <person name="Hainaut M."/>
            <person name="Harispe M.L."/>
            <person name="Henrissat B."/>
            <person name="Hilden K.S."/>
            <person name="Hope R."/>
            <person name="Hossain A."/>
            <person name="Karabika E."/>
            <person name="Karaffa L."/>
            <person name="Karanyi Z."/>
            <person name="Krasevec N."/>
            <person name="Kuo A."/>
            <person name="Kusch H."/>
            <person name="LaButti K."/>
            <person name="Lagendijk E.L."/>
            <person name="Lapidus A."/>
            <person name="Levasseur A."/>
            <person name="Lindquist E."/>
            <person name="Lipzen A."/>
            <person name="Logrieco A.F."/>
            <person name="MacCabe A."/>
            <person name="Maekelae M.R."/>
            <person name="Malavazi I."/>
            <person name="Melin P."/>
            <person name="Meyer V."/>
            <person name="Mielnichuk N."/>
            <person name="Miskei M."/>
            <person name="Molnar A.P."/>
            <person name="Mule G."/>
            <person name="Ngan C.Y."/>
            <person name="Orejas M."/>
            <person name="Orosz E."/>
            <person name="Ouedraogo J.P."/>
            <person name="Overkamp K.M."/>
            <person name="Park H.-S."/>
            <person name="Perrone G."/>
            <person name="Piumi F."/>
            <person name="Punt P.J."/>
            <person name="Ram A.F."/>
            <person name="Ramon A."/>
            <person name="Rauscher S."/>
            <person name="Record E."/>
            <person name="Riano-Pachon D.M."/>
            <person name="Robert V."/>
            <person name="Roehrig J."/>
            <person name="Ruller R."/>
            <person name="Salamov A."/>
            <person name="Salih N.S."/>
            <person name="Samson R.A."/>
            <person name="Sandor E."/>
            <person name="Sanguinetti M."/>
            <person name="Schuetze T."/>
            <person name="Sepcic K."/>
            <person name="Shelest E."/>
            <person name="Sherlock G."/>
            <person name="Sophianopoulou V."/>
            <person name="Squina F.M."/>
            <person name="Sun H."/>
            <person name="Susca A."/>
            <person name="Todd R.B."/>
            <person name="Tsang A."/>
            <person name="Unkles S.E."/>
            <person name="van de Wiele N."/>
            <person name="van Rossen-Uffink D."/>
            <person name="Oliveira J.V."/>
            <person name="Vesth T.C."/>
            <person name="Visser J."/>
            <person name="Yu J.-H."/>
            <person name="Zhou M."/>
            <person name="Andersen M.R."/>
            <person name="Archer D.B."/>
            <person name="Baker S.E."/>
            <person name="Benoit I."/>
            <person name="Brakhage A.A."/>
            <person name="Braus G.H."/>
            <person name="Fischer R."/>
            <person name="Frisvad J.C."/>
            <person name="Goldman G.H."/>
            <person name="Houbraken J."/>
            <person name="Oakley B."/>
            <person name="Pocsi I."/>
            <person name="Scazzocchio C."/>
            <person name="Seiboth B."/>
            <person name="vanKuyk P.A."/>
            <person name="Wortman J."/>
            <person name="Dyer P.S."/>
            <person name="Grigoriev I.V."/>
        </authorList>
    </citation>
    <scope>NUCLEOTIDE SEQUENCE [LARGE SCALE GENOMIC DNA]</scope>
    <source>
        <strain evidence="2">CBS 106.47</strain>
    </source>
</reference>
<dbReference type="Gene3D" id="4.10.60.10">
    <property type="entry name" value="Zinc finger, CCHC-type"/>
    <property type="match status" value="1"/>
</dbReference>
<gene>
    <name evidence="1" type="ORF">ASPFODRAFT_54286</name>
</gene>
<dbReference type="Proteomes" id="UP000184063">
    <property type="component" value="Unassembled WGS sequence"/>
</dbReference>
<name>A0A1M3SZK8_ASPLC</name>
<dbReference type="GO" id="GO:0003676">
    <property type="term" value="F:nucleic acid binding"/>
    <property type="evidence" value="ECO:0007669"/>
    <property type="project" value="InterPro"/>
</dbReference>
<accession>A0A1M3SZK8</accession>
<evidence type="ECO:0000313" key="2">
    <source>
        <dbReference type="Proteomes" id="UP000184063"/>
    </source>
</evidence>
<dbReference type="EMBL" id="KV878265">
    <property type="protein sequence ID" value="OJZ79949.1"/>
    <property type="molecule type" value="Genomic_DNA"/>
</dbReference>
<evidence type="ECO:0000313" key="1">
    <source>
        <dbReference type="EMBL" id="OJZ79949.1"/>
    </source>
</evidence>
<dbReference type="InterPro" id="IPR036875">
    <property type="entry name" value="Znf_CCHC_sf"/>
</dbReference>
<dbReference type="SUPFAM" id="SSF57756">
    <property type="entry name" value="Retrovirus zinc finger-like domains"/>
    <property type="match status" value="1"/>
</dbReference>
<dbReference type="VEuPathDB" id="FungiDB:ASPFODRAFT_54286"/>
<proteinExistence type="predicted"/>
<dbReference type="GO" id="GO:0008270">
    <property type="term" value="F:zinc ion binding"/>
    <property type="evidence" value="ECO:0007669"/>
    <property type="project" value="InterPro"/>
</dbReference>
<organism evidence="1 2">
    <name type="scientific">Aspergillus luchuensis (strain CBS 106.47)</name>
    <dbReference type="NCBI Taxonomy" id="1137211"/>
    <lineage>
        <taxon>Eukaryota</taxon>
        <taxon>Fungi</taxon>
        <taxon>Dikarya</taxon>
        <taxon>Ascomycota</taxon>
        <taxon>Pezizomycotina</taxon>
        <taxon>Eurotiomycetes</taxon>
        <taxon>Eurotiomycetidae</taxon>
        <taxon>Eurotiales</taxon>
        <taxon>Aspergillaceae</taxon>
        <taxon>Aspergillus</taxon>
        <taxon>Aspergillus subgen. Circumdati</taxon>
    </lineage>
</organism>